<dbReference type="Proteomes" id="UP000663828">
    <property type="component" value="Unassembled WGS sequence"/>
</dbReference>
<comment type="caution">
    <text evidence="2">The sequence shown here is derived from an EMBL/GenBank/DDBJ whole genome shotgun (WGS) entry which is preliminary data.</text>
</comment>
<feature type="transmembrane region" description="Helical" evidence="1">
    <location>
        <begin position="80"/>
        <end position="102"/>
    </location>
</feature>
<feature type="transmembrane region" description="Helical" evidence="1">
    <location>
        <begin position="200"/>
        <end position="220"/>
    </location>
</feature>
<evidence type="ECO:0000313" key="2">
    <source>
        <dbReference type="EMBL" id="CAF0871158.1"/>
    </source>
</evidence>
<accession>A0A813X643</accession>
<keyword evidence="1" id="KW-0472">Membrane</keyword>
<feature type="transmembrane region" description="Helical" evidence="1">
    <location>
        <begin position="50"/>
        <end position="68"/>
    </location>
</feature>
<name>A0A813X643_ADIRI</name>
<feature type="transmembrane region" description="Helical" evidence="1">
    <location>
        <begin position="20"/>
        <end position="44"/>
    </location>
</feature>
<keyword evidence="1" id="KW-1133">Transmembrane helix</keyword>
<keyword evidence="1" id="KW-0812">Transmembrane</keyword>
<dbReference type="EMBL" id="CAJNOR010000296">
    <property type="protein sequence ID" value="CAF0871158.1"/>
    <property type="molecule type" value="Genomic_DNA"/>
</dbReference>
<evidence type="ECO:0000313" key="3">
    <source>
        <dbReference type="Proteomes" id="UP000663828"/>
    </source>
</evidence>
<protein>
    <submittedName>
        <fullName evidence="2">Uncharacterized protein</fullName>
    </submittedName>
</protein>
<evidence type="ECO:0000256" key="1">
    <source>
        <dbReference type="SAM" id="Phobius"/>
    </source>
</evidence>
<feature type="transmembrane region" description="Helical" evidence="1">
    <location>
        <begin position="114"/>
        <end position="133"/>
    </location>
</feature>
<proteinExistence type="predicted"/>
<feature type="transmembrane region" description="Helical" evidence="1">
    <location>
        <begin position="232"/>
        <end position="256"/>
    </location>
</feature>
<reference evidence="2" key="1">
    <citation type="submission" date="2021-02" db="EMBL/GenBank/DDBJ databases">
        <authorList>
            <person name="Nowell W R."/>
        </authorList>
    </citation>
    <scope>NUCLEOTIDE SEQUENCE</scope>
</reference>
<dbReference type="AlphaFoldDB" id="A0A813X643"/>
<gene>
    <name evidence="2" type="ORF">XAT740_LOCUS6500</name>
</gene>
<sequence length="304" mass="35826">MVSIFRLSQNRSREGQDNFFLWSMVILPFLAQGAYIFDAFYYITHQEDNNGYEGLLSTILIVFTYLRYCSPIECRLSLCVYYVFLCVLSETGSIVYMIAFIMRHDLFFSVVYGMWSFIEIIMTILLIYCRVVMRYQVNFIVENKHLFHFMSRLEIILAIFIPFFISKNFTTLTKDSIAFFLLFDFFSDSYSRFQGIWIKSTLYVFVATVTLSVAAEWLYFTEKSHMYEQISAVSELVSAVLCNLLIILQFFPYHFIPIHIEKIAREGFIFQQRLSTALMNKKEEQHIAPEKSNEKKVATIDSFC</sequence>
<organism evidence="2 3">
    <name type="scientific">Adineta ricciae</name>
    <name type="common">Rotifer</name>
    <dbReference type="NCBI Taxonomy" id="249248"/>
    <lineage>
        <taxon>Eukaryota</taxon>
        <taxon>Metazoa</taxon>
        <taxon>Spiralia</taxon>
        <taxon>Gnathifera</taxon>
        <taxon>Rotifera</taxon>
        <taxon>Eurotatoria</taxon>
        <taxon>Bdelloidea</taxon>
        <taxon>Adinetida</taxon>
        <taxon>Adinetidae</taxon>
        <taxon>Adineta</taxon>
    </lineage>
</organism>
<feature type="transmembrane region" description="Helical" evidence="1">
    <location>
        <begin position="145"/>
        <end position="165"/>
    </location>
</feature>
<keyword evidence="3" id="KW-1185">Reference proteome</keyword>